<protein>
    <submittedName>
        <fullName evidence="1">Uncharacterized protein</fullName>
    </submittedName>
</protein>
<sequence>MIVEPRQRELLSAIYCDELESNDNRIDFGARGRYDSDGPVWLAEAEMSIIERHGGRSLKDPYPIIGRDEEQVWLVTAISLLSYAEEKGSRNAR</sequence>
<dbReference type="AlphaFoldDB" id="A0AAV2P0C1"/>
<reference evidence="1" key="1">
    <citation type="submission" date="2024-04" db="EMBL/GenBank/DDBJ databases">
        <authorList>
            <consortium name="Molecular Ecology Group"/>
        </authorList>
    </citation>
    <scope>NUCLEOTIDE SEQUENCE</scope>
</reference>
<dbReference type="Proteomes" id="UP001497644">
    <property type="component" value="Chromosome 6"/>
</dbReference>
<evidence type="ECO:0000313" key="1">
    <source>
        <dbReference type="EMBL" id="CAL1685732.1"/>
    </source>
</evidence>
<proteinExistence type="predicted"/>
<keyword evidence="2" id="KW-1185">Reference proteome</keyword>
<organism evidence="1 2">
    <name type="scientific">Lasius platythorax</name>
    <dbReference type="NCBI Taxonomy" id="488582"/>
    <lineage>
        <taxon>Eukaryota</taxon>
        <taxon>Metazoa</taxon>
        <taxon>Ecdysozoa</taxon>
        <taxon>Arthropoda</taxon>
        <taxon>Hexapoda</taxon>
        <taxon>Insecta</taxon>
        <taxon>Pterygota</taxon>
        <taxon>Neoptera</taxon>
        <taxon>Endopterygota</taxon>
        <taxon>Hymenoptera</taxon>
        <taxon>Apocrita</taxon>
        <taxon>Aculeata</taxon>
        <taxon>Formicoidea</taxon>
        <taxon>Formicidae</taxon>
        <taxon>Formicinae</taxon>
        <taxon>Lasius</taxon>
        <taxon>Lasius</taxon>
    </lineage>
</organism>
<dbReference type="EMBL" id="OZ034829">
    <property type="protein sequence ID" value="CAL1685732.1"/>
    <property type="molecule type" value="Genomic_DNA"/>
</dbReference>
<name>A0AAV2P0C1_9HYME</name>
<evidence type="ECO:0000313" key="2">
    <source>
        <dbReference type="Proteomes" id="UP001497644"/>
    </source>
</evidence>
<accession>A0AAV2P0C1</accession>
<gene>
    <name evidence="1" type="ORF">LPLAT_LOCUS11152</name>
</gene>